<reference evidence="8" key="1">
    <citation type="journal article" date="2021" name="PeerJ">
        <title>Extensive microbial diversity within the chicken gut microbiome revealed by metagenomics and culture.</title>
        <authorList>
            <person name="Gilroy R."/>
            <person name="Ravi A."/>
            <person name="Getino M."/>
            <person name="Pursley I."/>
            <person name="Horton D.L."/>
            <person name="Alikhan N.F."/>
            <person name="Baker D."/>
            <person name="Gharbi K."/>
            <person name="Hall N."/>
            <person name="Watson M."/>
            <person name="Adriaenssens E.M."/>
            <person name="Foster-Nyarko E."/>
            <person name="Jarju S."/>
            <person name="Secka A."/>
            <person name="Antonio M."/>
            <person name="Oren A."/>
            <person name="Chaudhuri R.R."/>
            <person name="La Ragione R."/>
            <person name="Hildebrand F."/>
            <person name="Pallen M.J."/>
        </authorList>
    </citation>
    <scope>NUCLEOTIDE SEQUENCE</scope>
    <source>
        <strain evidence="8">CHK199-9574</strain>
    </source>
</reference>
<dbReference type="Pfam" id="PF04932">
    <property type="entry name" value="Wzy_C"/>
    <property type="match status" value="1"/>
</dbReference>
<comment type="subcellular location">
    <subcellularLocation>
        <location evidence="1">Membrane</location>
        <topology evidence="1">Multi-pass membrane protein</topology>
    </subcellularLocation>
</comment>
<feature type="transmembrane region" description="Helical" evidence="6">
    <location>
        <begin position="60"/>
        <end position="76"/>
    </location>
</feature>
<gene>
    <name evidence="8" type="ORF">H9728_04200</name>
</gene>
<evidence type="ECO:0000256" key="1">
    <source>
        <dbReference type="ARBA" id="ARBA00004141"/>
    </source>
</evidence>
<evidence type="ECO:0000256" key="4">
    <source>
        <dbReference type="ARBA" id="ARBA00023136"/>
    </source>
</evidence>
<feature type="transmembrane region" description="Helical" evidence="6">
    <location>
        <begin position="248"/>
        <end position="267"/>
    </location>
</feature>
<dbReference type="PANTHER" id="PTHR37422:SF13">
    <property type="entry name" value="LIPOPOLYSACCHARIDE BIOSYNTHESIS PROTEIN PA4999-RELATED"/>
    <property type="match status" value="1"/>
</dbReference>
<feature type="transmembrane region" description="Helical" evidence="6">
    <location>
        <begin position="405"/>
        <end position="426"/>
    </location>
</feature>
<evidence type="ECO:0000313" key="8">
    <source>
        <dbReference type="EMBL" id="HIY78226.1"/>
    </source>
</evidence>
<comment type="caution">
    <text evidence="8">The sequence shown here is derived from an EMBL/GenBank/DDBJ whole genome shotgun (WGS) entry which is preliminary data.</text>
</comment>
<evidence type="ECO:0000256" key="5">
    <source>
        <dbReference type="SAM" id="MobiDB-lite"/>
    </source>
</evidence>
<evidence type="ECO:0000259" key="7">
    <source>
        <dbReference type="Pfam" id="PF04932"/>
    </source>
</evidence>
<feature type="transmembrane region" description="Helical" evidence="6">
    <location>
        <begin position="114"/>
        <end position="136"/>
    </location>
</feature>
<protein>
    <submittedName>
        <fullName evidence="8">O-antigen ligase family protein</fullName>
    </submittedName>
</protein>
<keyword evidence="8" id="KW-0436">Ligase</keyword>
<keyword evidence="4 6" id="KW-0472">Membrane</keyword>
<proteinExistence type="predicted"/>
<dbReference type="InterPro" id="IPR051533">
    <property type="entry name" value="WaaL-like"/>
</dbReference>
<feature type="region of interest" description="Disordered" evidence="5">
    <location>
        <begin position="484"/>
        <end position="508"/>
    </location>
</feature>
<feature type="transmembrane region" description="Helical" evidence="6">
    <location>
        <begin position="29"/>
        <end position="48"/>
    </location>
</feature>
<feature type="transmembrane region" description="Helical" evidence="6">
    <location>
        <begin position="296"/>
        <end position="312"/>
    </location>
</feature>
<evidence type="ECO:0000256" key="2">
    <source>
        <dbReference type="ARBA" id="ARBA00022692"/>
    </source>
</evidence>
<feature type="domain" description="O-antigen ligase-related" evidence="7">
    <location>
        <begin position="281"/>
        <end position="421"/>
    </location>
</feature>
<dbReference type="InterPro" id="IPR007016">
    <property type="entry name" value="O-antigen_ligase-rel_domated"/>
</dbReference>
<dbReference type="AlphaFoldDB" id="A0A9D2CGE7"/>
<dbReference type="GO" id="GO:0016874">
    <property type="term" value="F:ligase activity"/>
    <property type="evidence" value="ECO:0007669"/>
    <property type="project" value="UniProtKB-KW"/>
</dbReference>
<organism evidence="8 9">
    <name type="scientific">Candidatus Borkfalkia excrementavium</name>
    <dbReference type="NCBI Taxonomy" id="2838505"/>
    <lineage>
        <taxon>Bacteria</taxon>
        <taxon>Bacillati</taxon>
        <taxon>Bacillota</taxon>
        <taxon>Clostridia</taxon>
        <taxon>Christensenellales</taxon>
        <taxon>Christensenellaceae</taxon>
        <taxon>Candidatus Borkfalkia</taxon>
    </lineage>
</organism>
<feature type="transmembrane region" description="Helical" evidence="6">
    <location>
        <begin position="83"/>
        <end position="102"/>
    </location>
</feature>
<feature type="transmembrane region" description="Helical" evidence="6">
    <location>
        <begin position="274"/>
        <end position="290"/>
    </location>
</feature>
<evidence type="ECO:0000256" key="6">
    <source>
        <dbReference type="SAM" id="Phobius"/>
    </source>
</evidence>
<feature type="compositionally biased region" description="Basic and acidic residues" evidence="5">
    <location>
        <begin position="484"/>
        <end position="497"/>
    </location>
</feature>
<feature type="transmembrane region" description="Helical" evidence="6">
    <location>
        <begin position="206"/>
        <end position="228"/>
    </location>
</feature>
<dbReference type="Proteomes" id="UP000824135">
    <property type="component" value="Unassembled WGS sequence"/>
</dbReference>
<dbReference type="GO" id="GO:0016020">
    <property type="term" value="C:membrane"/>
    <property type="evidence" value="ECO:0007669"/>
    <property type="project" value="UniProtKB-SubCell"/>
</dbReference>
<dbReference type="PANTHER" id="PTHR37422">
    <property type="entry name" value="TEICHURONIC ACID BIOSYNTHESIS PROTEIN TUAE"/>
    <property type="match status" value="1"/>
</dbReference>
<accession>A0A9D2CGE7</accession>
<reference evidence="8" key="2">
    <citation type="submission" date="2021-04" db="EMBL/GenBank/DDBJ databases">
        <authorList>
            <person name="Gilroy R."/>
        </authorList>
    </citation>
    <scope>NUCLEOTIDE SEQUENCE</scope>
    <source>
        <strain evidence="8">CHK199-9574</strain>
    </source>
</reference>
<feature type="transmembrane region" description="Helical" evidence="6">
    <location>
        <begin position="319"/>
        <end position="339"/>
    </location>
</feature>
<sequence>MIEISAESPRKTGRRTLARALQKAAQKPALRRIVLFFEGPFWPAAYAFLTLICSLTGGEIPFYIFTGAALAFIALFSPDTKPALVPALLAVYSTSFMHSPRAEEDPSGYFGEPHVLAVLGAFAAVVLAAYAFRLVVFGAERNFFRSDGNFRWSALFLTVALLLNGAFFADYTVFDLLLGAAVALSLFGLYIFFFSTLRTRAGLTEYLAVNLVFACGVIFAQLLWALFVEGAYSGGTIDKDLVLVGWGMSNNIGGMLAMFCPACFYLAAVRRRGCIFYVLGFLFFGGVCLTQSRSSMLVGGAILLCILVYLSVKPSPHRLFFRIFNLAALFVALLASVLFRERIREIFAVLFERGFDDSDRFFIWKSGVKNFLRAPLFGVGFYEPIAPDWSYDIVNFVFPDMYHNLFVQMLASCGAAGAAALAFHLFELLRLCAGKKPATEKLFSLAVIAAILGTSLLDNHIFHIFPAMVYSVFLLSAEWSRAEEKRGADDPKEKKDLVPSPVPTEGKF</sequence>
<dbReference type="EMBL" id="DXCO01000031">
    <property type="protein sequence ID" value="HIY78226.1"/>
    <property type="molecule type" value="Genomic_DNA"/>
</dbReference>
<evidence type="ECO:0000313" key="9">
    <source>
        <dbReference type="Proteomes" id="UP000824135"/>
    </source>
</evidence>
<name>A0A9D2CGE7_9FIRM</name>
<feature type="transmembrane region" description="Helical" evidence="6">
    <location>
        <begin position="173"/>
        <end position="194"/>
    </location>
</feature>
<feature type="transmembrane region" description="Helical" evidence="6">
    <location>
        <begin position="148"/>
        <end position="167"/>
    </location>
</feature>
<keyword evidence="2 6" id="KW-0812">Transmembrane</keyword>
<evidence type="ECO:0000256" key="3">
    <source>
        <dbReference type="ARBA" id="ARBA00022989"/>
    </source>
</evidence>
<keyword evidence="3 6" id="KW-1133">Transmembrane helix</keyword>
<feature type="transmembrane region" description="Helical" evidence="6">
    <location>
        <begin position="438"/>
        <end position="454"/>
    </location>
</feature>